<keyword evidence="14" id="KW-1185">Reference proteome</keyword>
<feature type="compositionally biased region" description="Basic and acidic residues" evidence="11">
    <location>
        <begin position="711"/>
        <end position="727"/>
    </location>
</feature>
<comment type="caution">
    <text evidence="13">The sequence shown here is derived from an EMBL/GenBank/DDBJ whole genome shotgun (WGS) entry which is preliminary data.</text>
</comment>
<evidence type="ECO:0000256" key="10">
    <source>
        <dbReference type="ARBA" id="ARBA00032453"/>
    </source>
</evidence>
<evidence type="ECO:0000256" key="3">
    <source>
        <dbReference type="ARBA" id="ARBA00012759"/>
    </source>
</evidence>
<evidence type="ECO:0000256" key="8">
    <source>
        <dbReference type="ARBA" id="ARBA00026136"/>
    </source>
</evidence>
<dbReference type="InterPro" id="IPR028889">
    <property type="entry name" value="USP"/>
</dbReference>
<feature type="region of interest" description="Disordered" evidence="11">
    <location>
        <begin position="1170"/>
        <end position="1206"/>
    </location>
</feature>
<evidence type="ECO:0000256" key="9">
    <source>
        <dbReference type="ARBA" id="ARBA00029910"/>
    </source>
</evidence>
<keyword evidence="4" id="KW-0645">Protease</keyword>
<dbReference type="PROSITE" id="PS00973">
    <property type="entry name" value="USP_2"/>
    <property type="match status" value="1"/>
</dbReference>
<evidence type="ECO:0000256" key="5">
    <source>
        <dbReference type="ARBA" id="ARBA00022786"/>
    </source>
</evidence>
<evidence type="ECO:0000256" key="4">
    <source>
        <dbReference type="ARBA" id="ARBA00022670"/>
    </source>
</evidence>
<keyword evidence="5" id="KW-0833">Ubl conjugation pathway</keyword>
<dbReference type="Pfam" id="PF25985">
    <property type="entry name" value="Ubiquitin_USP47_N"/>
    <property type="match status" value="1"/>
</dbReference>
<feature type="compositionally biased region" description="Polar residues" evidence="11">
    <location>
        <begin position="1171"/>
        <end position="1184"/>
    </location>
</feature>
<evidence type="ECO:0000256" key="1">
    <source>
        <dbReference type="ARBA" id="ARBA00000707"/>
    </source>
</evidence>
<dbReference type="PROSITE" id="PS50235">
    <property type="entry name" value="USP_3"/>
    <property type="match status" value="1"/>
</dbReference>
<evidence type="ECO:0000256" key="7">
    <source>
        <dbReference type="ARBA" id="ARBA00022807"/>
    </source>
</evidence>
<organism evidence="13 14">
    <name type="scientific">Pseudolycoriella hygida</name>
    <dbReference type="NCBI Taxonomy" id="35572"/>
    <lineage>
        <taxon>Eukaryota</taxon>
        <taxon>Metazoa</taxon>
        <taxon>Ecdysozoa</taxon>
        <taxon>Arthropoda</taxon>
        <taxon>Hexapoda</taxon>
        <taxon>Insecta</taxon>
        <taxon>Pterygota</taxon>
        <taxon>Neoptera</taxon>
        <taxon>Endopterygota</taxon>
        <taxon>Diptera</taxon>
        <taxon>Nematocera</taxon>
        <taxon>Sciaroidea</taxon>
        <taxon>Sciaridae</taxon>
        <taxon>Pseudolycoriella</taxon>
    </lineage>
</organism>
<dbReference type="GO" id="GO:0016579">
    <property type="term" value="P:protein deubiquitination"/>
    <property type="evidence" value="ECO:0007669"/>
    <property type="project" value="InterPro"/>
</dbReference>
<evidence type="ECO:0000259" key="12">
    <source>
        <dbReference type="PROSITE" id="PS50235"/>
    </source>
</evidence>
<feature type="region of interest" description="Disordered" evidence="11">
    <location>
        <begin position="441"/>
        <end position="462"/>
    </location>
</feature>
<dbReference type="InterPro" id="IPR045578">
    <property type="entry name" value="USP47_C"/>
</dbReference>
<evidence type="ECO:0000256" key="2">
    <source>
        <dbReference type="ARBA" id="ARBA00009085"/>
    </source>
</evidence>
<accession>A0A9Q0S272</accession>
<keyword evidence="7" id="KW-0788">Thiol protease</keyword>
<comment type="similarity">
    <text evidence="2">Belongs to the peptidase C19 family.</text>
</comment>
<comment type="catalytic activity">
    <reaction evidence="1">
        <text>Thiol-dependent hydrolysis of ester, thioester, amide, peptide and isopeptide bonds formed by the C-terminal Gly of ubiquitin (a 76-residue protein attached to proteins as an intracellular targeting signal).</text>
        <dbReference type="EC" id="3.4.19.12"/>
    </reaction>
</comment>
<evidence type="ECO:0000313" key="13">
    <source>
        <dbReference type="EMBL" id="KAJ6641819.1"/>
    </source>
</evidence>
<dbReference type="GO" id="GO:0004843">
    <property type="term" value="F:cysteine-type deubiquitinase activity"/>
    <property type="evidence" value="ECO:0007669"/>
    <property type="project" value="UniProtKB-EC"/>
</dbReference>
<dbReference type="PANTHER" id="PTHR24006:SF702">
    <property type="entry name" value="UBIQUITIN CARBOXYL-TERMINAL HYDROLASE 47"/>
    <property type="match status" value="1"/>
</dbReference>
<dbReference type="GO" id="GO:0005634">
    <property type="term" value="C:nucleus"/>
    <property type="evidence" value="ECO:0007669"/>
    <property type="project" value="TreeGrafter"/>
</dbReference>
<gene>
    <name evidence="13" type="primary">Usp47</name>
    <name evidence="13" type="ORF">Bhyg_06763</name>
</gene>
<evidence type="ECO:0000256" key="11">
    <source>
        <dbReference type="SAM" id="MobiDB-lite"/>
    </source>
</evidence>
<keyword evidence="6 13" id="KW-0378">Hydrolase</keyword>
<dbReference type="SUPFAM" id="SSF54001">
    <property type="entry name" value="Cysteine proteinases"/>
    <property type="match status" value="1"/>
</dbReference>
<proteinExistence type="inferred from homology"/>
<sequence>MVLLDEDYTICTIRNTIENSEIKKLSLTVRPSYTVSKLYSDVRTQLDINDFTLVLENLPSASHIPLSLKENKTLGEAGIVFKKAHRNIILVLPSSAGKSKVEKSVSQKNLISNAESQADEPKDTNKGISTSTEICDPVVEAKLDAPAKKKIIKLKTVKTGTKTVKIKSEKTTTVTLENGVTEVKKKTIKKQTDTTTILLPNGITNGVTSEECTVTKSIHTTNGDHFEQKNIEITSTQSDNIDPDYIEKQLGLVDRRSSSAEIDSIAGEQNHLKVSTNGFEDKSLRKDRSASPIEIASYNFVVGKKNLKPKVVTEPDSFSNSDIEISIKSQEELSNTWNETNGNVETIEEVNHEESVQSNSTDRSETSPARFEINLNDLSTVPINKNEKEVSTPFLRSEVSPARFTIKLAKKKAEIVEPEDTKDSKDPSVEPELELISQVNNSDESKLEKTCDSGVNVTPEEPISAVEVDRKVEVAPESELPTKVEVVEKEETVFESETILKKASEPAVESNQEIHEAKVNHEIKENIVTPADEATQLESLPKTEVSLKEKVGTKTETTSKVDVNNTEVPKVKIVRKTEGGVGVKTVKTKIASKDGDTEKGEIGLKDVVLKKVKKVSDAVNGLPADGTTEVKKKLVKKVKDSTSSTGEVKKKVVKKVVGVTGATENGTGEVKKLIKKKVEVSNSVDVAPEVKVKVVKKKVENNVADQEILEEPPKSNSVEDPKVEDTLKLVSQEVAPEIQQNHLEEKVETKMDEVEMNHQNGVSSLDVDEKKESDPTLLLPDEDAKNRSMLELDDSPSLRANAQKYFDETPLFISTTQSEQPDLSLGLSSDKNRRERQMLGMDEDLALGASASPVESKSETSNNYIPLAICDTPSSSSTNYAGKIYSGPKLSYGYVGLVNQAMTCYLNSLLQALYMTPEFRNALYNWEFDGHEESKSIPYQLQKLFLNLQTSTKVAIETTDLTKSFGWTSSDAWHQHDVQELCRVMFDALEQKFKNTKQADLINRLYEGKMIDYVKCLECSTEKTREDTLLDIPLPVRPFGSNMAYGSVEEALQAFVQPETLDGNNQYFCDKCDKKCDAHKGLKFTRFPYILTLHLKRFDFDYNTLHRIKLNDKVTFPQLLNLNSFVKESDNISFVQHANGCSSEHGSIESAIKCDDCSTTDSGSALEEDGTSNLQFTGNNNNDGDLQYDDEGIDMSTSNTTSHASANESGPYMYELFAIMIHSGSASGGHYYAYIKDFNNGEWYCFNDQTVSSASQEDIQRSFGGGSAKTYYSSAYNSSTNAYMLMYRQQDSLRNDAVMKVEEFPPHIKKLLNDLRQREETERQNKARETEMLKLKVHFFNPKTQRMQDAKFYMPSDSDLKTTLEDAYSHFNLEKLVPIERCRLVGYCHSDENIIRSYEGKEDEMLTKVLYDLNPLELLLEVRAKDAEFEVYPPGGVLTKLYKVDLATGDVDVPIVFRAITFWTVPEYKTKIAEKLNLNVDQIILAVLKPYSNNARIIDDDVPHRITKQDRVFAAISTSPYDEGRKLTKIVERFEHLITLYFLLPATDKETLEKMSIPSYVEKPIQSPMSTSSTTSLSPRPPLSDSTDVVDAVMHAAPLSTQNHTTTSDYYRNYNVPLPLELESCSEDSSLSDGDRTLVDSAPEMADVSSTNNSPTCSDTQMSSMEYNSKRYNDFDCDDDNETVEVTKARNYYFKAVYFEEPYKDVDNVKTNRMLKVLVDKGMIIGNLKRALEPYIKVPKEYFKIFKTTSNTETECHRLTESLCIFSDNERLVIELGRALRKGEYKCKISYLKLSEVKDDMEQLSFMCDWILRNGANVGQTKREIVAHLSTLGHDIPYDKCRLRHQNRRLPMEIYLDDQKFGDDIRLSENAEVILQELEETSQPYTDANDKCIFIRQWHPSTMKIGGFQEITISENSELKNVLSSVSGIPEENIEYAMPSGLFPRYNLNVLTMHTTSLTWCWSTVKADEWPLNSAHNSDCFIFRDKTEPLKQLTPDEIRDLKSKQERLRVGGTYSTYSPRRERGLKIDV</sequence>
<dbReference type="GO" id="GO:0005829">
    <property type="term" value="C:cytosol"/>
    <property type="evidence" value="ECO:0007669"/>
    <property type="project" value="TreeGrafter"/>
</dbReference>
<dbReference type="InterPro" id="IPR001394">
    <property type="entry name" value="Peptidase_C19_UCH"/>
</dbReference>
<dbReference type="EMBL" id="WJQU01000002">
    <property type="protein sequence ID" value="KAJ6641819.1"/>
    <property type="molecule type" value="Genomic_DNA"/>
</dbReference>
<dbReference type="Pfam" id="PF00443">
    <property type="entry name" value="UCH"/>
    <property type="match status" value="1"/>
</dbReference>
<feature type="compositionally biased region" description="Low complexity" evidence="11">
    <location>
        <begin position="1567"/>
        <end position="1587"/>
    </location>
</feature>
<feature type="compositionally biased region" description="Low complexity" evidence="11">
    <location>
        <begin position="1196"/>
        <end position="1206"/>
    </location>
</feature>
<evidence type="ECO:0000313" key="14">
    <source>
        <dbReference type="Proteomes" id="UP001151699"/>
    </source>
</evidence>
<feature type="region of interest" description="Disordered" evidence="11">
    <location>
        <begin position="702"/>
        <end position="789"/>
    </location>
</feature>
<dbReference type="Gene3D" id="3.90.70.10">
    <property type="entry name" value="Cysteine proteinases"/>
    <property type="match status" value="1"/>
</dbReference>
<dbReference type="InterPro" id="IPR050164">
    <property type="entry name" value="Peptidase_C19"/>
</dbReference>
<evidence type="ECO:0000256" key="6">
    <source>
        <dbReference type="ARBA" id="ARBA00022801"/>
    </source>
</evidence>
<feature type="domain" description="USP" evidence="12">
    <location>
        <begin position="895"/>
        <end position="1290"/>
    </location>
</feature>
<dbReference type="Proteomes" id="UP001151699">
    <property type="component" value="Chromosome B"/>
</dbReference>
<name>A0A9Q0S272_9DIPT</name>
<dbReference type="InterPro" id="IPR038765">
    <property type="entry name" value="Papain-like_cys_pep_sf"/>
</dbReference>
<feature type="region of interest" description="Disordered" evidence="11">
    <location>
        <begin position="1563"/>
        <end position="1587"/>
    </location>
</feature>
<dbReference type="Pfam" id="PF19718">
    <property type="entry name" value="USP47_C"/>
    <property type="match status" value="1"/>
</dbReference>
<dbReference type="PANTHER" id="PTHR24006">
    <property type="entry name" value="UBIQUITIN CARBOXYL-TERMINAL HYDROLASE"/>
    <property type="match status" value="1"/>
</dbReference>
<dbReference type="PROSITE" id="PS00972">
    <property type="entry name" value="USP_1"/>
    <property type="match status" value="1"/>
</dbReference>
<dbReference type="OrthoDB" id="289038at2759"/>
<protein>
    <recommendedName>
        <fullName evidence="8">Ubiquitin carboxyl-terminal hydrolase 47</fullName>
        <ecNumber evidence="3">3.4.19.12</ecNumber>
    </recommendedName>
    <alternativeName>
        <fullName evidence="9">Ubiquitin thioesterase 47</fullName>
    </alternativeName>
    <alternativeName>
        <fullName evidence="10">Ubiquitin-specific-processing protease 47</fullName>
    </alternativeName>
</protein>
<reference evidence="13" key="1">
    <citation type="submission" date="2022-07" db="EMBL/GenBank/DDBJ databases">
        <authorList>
            <person name="Trinca V."/>
            <person name="Uliana J.V.C."/>
            <person name="Torres T.T."/>
            <person name="Ward R.J."/>
            <person name="Monesi N."/>
        </authorList>
    </citation>
    <scope>NUCLEOTIDE SEQUENCE</scope>
    <source>
        <strain evidence="13">HSMRA1968</strain>
        <tissue evidence="13">Whole embryos</tissue>
    </source>
</reference>
<feature type="compositionally biased region" description="Basic and acidic residues" evidence="11">
    <location>
        <begin position="742"/>
        <end position="756"/>
    </location>
</feature>
<dbReference type="EC" id="3.4.19.12" evidence="3"/>
<dbReference type="CDD" id="cd02659">
    <property type="entry name" value="peptidase_C19C"/>
    <property type="match status" value="1"/>
</dbReference>
<dbReference type="GO" id="GO:0006508">
    <property type="term" value="P:proteolysis"/>
    <property type="evidence" value="ECO:0007669"/>
    <property type="project" value="UniProtKB-KW"/>
</dbReference>
<dbReference type="InterPro" id="IPR018200">
    <property type="entry name" value="USP_CS"/>
</dbReference>